<feature type="domain" description="AAA" evidence="1">
    <location>
        <begin position="53"/>
        <end position="187"/>
    </location>
</feature>
<reference evidence="3 4" key="1">
    <citation type="submission" date="2017-11" db="EMBL/GenBank/DDBJ databases">
        <title>Genome sequencing of Prevotella intermedia KCOM 2837.</title>
        <authorList>
            <person name="Kook J.-K."/>
            <person name="Park S.-N."/>
            <person name="Lim Y.K."/>
        </authorList>
    </citation>
    <scope>NUCLEOTIDE SEQUENCE [LARGE SCALE GENOMIC DNA]</scope>
    <source>
        <strain evidence="3 4">KCOM 2837</strain>
    </source>
</reference>
<evidence type="ECO:0000313" key="4">
    <source>
        <dbReference type="Proteomes" id="UP000229630"/>
    </source>
</evidence>
<dbReference type="EMBL" id="CP024723">
    <property type="protein sequence ID" value="ATV26076.1"/>
    <property type="molecule type" value="Genomic_DNA"/>
</dbReference>
<dbReference type="Pfam" id="PF13173">
    <property type="entry name" value="AAA_14"/>
    <property type="match status" value="1"/>
</dbReference>
<evidence type="ECO:0000259" key="1">
    <source>
        <dbReference type="Pfam" id="PF13173"/>
    </source>
</evidence>
<dbReference type="InterPro" id="IPR041682">
    <property type="entry name" value="AAA_14"/>
</dbReference>
<dbReference type="InterPro" id="IPR025420">
    <property type="entry name" value="DUF4143"/>
</dbReference>
<sequence>MTYTELLEKQITDRLKIDNPWWITDVIPTYLSEMQPRMYLDIFYPIATNSNIRRAVVLMGPRRVGKTVMLYHTIQRLINEGVPSRNIIYVSVETPIYNGIALEQLFTLAKQIVGKADASDEKFYVFFDEIQYLKDWEIHLKSLVDTYYNTKFVVSGSAAAALKKQSNESGAGRFTDFSLPPLTFFEYVHLKGLQNNLKTQKMEWSCYNIEAITLPISAQQFNKAFIDYINFGGYPEVALRTDMQNDPAQYVKQDIVDKVLLRDLPSLYGIQDVQELNSLFTMLAYHSGKQFSYEGLSQESGVKKETLKKYIQYLEAAFLIKVIHRTDDTAKRFQRETTFKIYLTNPSLRCALFQPITENDNEIGDMIETAVYAQWIPRPNVSVNYANWKINKNEEGEVDIVGLNVALQKPYWAVEVKWTDRFFERPNDLKSLAFFIEKNKLPGALVTTITQAGVKKMPFGELLFLPTASYAYIVGANTINQTRSSFGL</sequence>
<dbReference type="PANTHER" id="PTHR33295">
    <property type="entry name" value="ATPASE"/>
    <property type="match status" value="1"/>
</dbReference>
<evidence type="ECO:0000259" key="2">
    <source>
        <dbReference type="Pfam" id="PF13635"/>
    </source>
</evidence>
<accession>A0A2D3L686</accession>
<dbReference type="Proteomes" id="UP000229630">
    <property type="component" value="Chromosome 1"/>
</dbReference>
<proteinExistence type="predicted"/>
<dbReference type="AlphaFoldDB" id="A0A2D3L686"/>
<protein>
    <submittedName>
        <fullName evidence="3">ATPase</fullName>
    </submittedName>
</protein>
<dbReference type="PANTHER" id="PTHR33295:SF18">
    <property type="entry name" value="AAA+ ATPASE DOMAIN-CONTAINING PROTEIN"/>
    <property type="match status" value="1"/>
</dbReference>
<dbReference type="InterPro" id="IPR027417">
    <property type="entry name" value="P-loop_NTPase"/>
</dbReference>
<dbReference type="Pfam" id="PF13635">
    <property type="entry name" value="DUF4143"/>
    <property type="match status" value="1"/>
</dbReference>
<name>A0A2D3L686_PREIN</name>
<dbReference type="Gene3D" id="3.40.50.300">
    <property type="entry name" value="P-loop containing nucleotide triphosphate hydrolases"/>
    <property type="match status" value="1"/>
</dbReference>
<dbReference type="SUPFAM" id="SSF52540">
    <property type="entry name" value="P-loop containing nucleoside triphosphate hydrolases"/>
    <property type="match status" value="1"/>
</dbReference>
<gene>
    <name evidence="3" type="ORF">CTM62_04680</name>
</gene>
<organism evidence="3 4">
    <name type="scientific">Prevotella intermedia</name>
    <dbReference type="NCBI Taxonomy" id="28131"/>
    <lineage>
        <taxon>Bacteria</taxon>
        <taxon>Pseudomonadati</taxon>
        <taxon>Bacteroidota</taxon>
        <taxon>Bacteroidia</taxon>
        <taxon>Bacteroidales</taxon>
        <taxon>Prevotellaceae</taxon>
        <taxon>Prevotella</taxon>
    </lineage>
</organism>
<dbReference type="RefSeq" id="WP_100019117.1">
    <property type="nucleotide sequence ID" value="NZ_CP024723.1"/>
</dbReference>
<evidence type="ECO:0000313" key="3">
    <source>
        <dbReference type="EMBL" id="ATV26076.1"/>
    </source>
</evidence>
<feature type="domain" description="DUF4143" evidence="2">
    <location>
        <begin position="262"/>
        <end position="418"/>
    </location>
</feature>